<proteinExistence type="predicted"/>
<gene>
    <name evidence="1" type="ORF">METZ01_LOCUS212331</name>
</gene>
<evidence type="ECO:0000313" key="1">
    <source>
        <dbReference type="EMBL" id="SVB59477.1"/>
    </source>
</evidence>
<reference evidence="1" key="1">
    <citation type="submission" date="2018-05" db="EMBL/GenBank/DDBJ databases">
        <authorList>
            <person name="Lanie J.A."/>
            <person name="Ng W.-L."/>
            <person name="Kazmierczak K.M."/>
            <person name="Andrzejewski T.M."/>
            <person name="Davidsen T.M."/>
            <person name="Wayne K.J."/>
            <person name="Tettelin H."/>
            <person name="Glass J.I."/>
            <person name="Rusch D."/>
            <person name="Podicherti R."/>
            <person name="Tsui H.-C.T."/>
            <person name="Winkler M.E."/>
        </authorList>
    </citation>
    <scope>NUCLEOTIDE SEQUENCE</scope>
</reference>
<accession>A0A382FBJ7</accession>
<dbReference type="EMBL" id="UINC01048664">
    <property type="protein sequence ID" value="SVB59477.1"/>
    <property type="molecule type" value="Genomic_DNA"/>
</dbReference>
<feature type="non-terminal residue" evidence="1">
    <location>
        <position position="47"/>
    </location>
</feature>
<sequence length="47" mass="5429">MKPHAPITLEEIHQAQKRIIDAAIRTPLVRLNVGDPNREIYLKLENL</sequence>
<protein>
    <recommendedName>
        <fullName evidence="2">Tryptophan synthase beta chain-like PALP domain-containing protein</fullName>
    </recommendedName>
</protein>
<organism evidence="1">
    <name type="scientific">marine metagenome</name>
    <dbReference type="NCBI Taxonomy" id="408172"/>
    <lineage>
        <taxon>unclassified sequences</taxon>
        <taxon>metagenomes</taxon>
        <taxon>ecological metagenomes</taxon>
    </lineage>
</organism>
<dbReference type="AlphaFoldDB" id="A0A382FBJ7"/>
<evidence type="ECO:0008006" key="2">
    <source>
        <dbReference type="Google" id="ProtNLM"/>
    </source>
</evidence>
<dbReference type="SUPFAM" id="SSF53686">
    <property type="entry name" value="Tryptophan synthase beta subunit-like PLP-dependent enzymes"/>
    <property type="match status" value="1"/>
</dbReference>
<name>A0A382FBJ7_9ZZZZ</name>
<dbReference type="InterPro" id="IPR036052">
    <property type="entry name" value="TrpB-like_PALP_sf"/>
</dbReference>